<keyword evidence="7" id="KW-0276">Fatty acid metabolism</keyword>
<evidence type="ECO:0000256" key="7">
    <source>
        <dbReference type="ARBA" id="ARBA00022832"/>
    </source>
</evidence>
<evidence type="ECO:0000256" key="10">
    <source>
        <dbReference type="ARBA" id="ARBA00023098"/>
    </source>
</evidence>
<evidence type="ECO:0000259" key="16">
    <source>
        <dbReference type="PROSITE" id="PS52004"/>
    </source>
</evidence>
<keyword evidence="12" id="KW-0444">Lipid biosynthesis</keyword>
<dbReference type="Gene3D" id="1.10.1200.10">
    <property type="entry name" value="ACP-like"/>
    <property type="match status" value="1"/>
</dbReference>
<comment type="subcellular location">
    <subcellularLocation>
        <location evidence="1">Membrane</location>
        <topology evidence="1">Multi-pass membrane protein</topology>
    </subcellularLocation>
</comment>
<comment type="similarity">
    <text evidence="2 12">Belongs to the fatty acid desaturase type 1 family.</text>
</comment>
<evidence type="ECO:0000256" key="2">
    <source>
        <dbReference type="ARBA" id="ARBA00009295"/>
    </source>
</evidence>
<dbReference type="PANTHER" id="PTHR43775:SF37">
    <property type="entry name" value="SI:DKEY-61P9.11"/>
    <property type="match status" value="1"/>
</dbReference>
<dbReference type="SUPFAM" id="SSF53901">
    <property type="entry name" value="Thiolase-like"/>
    <property type="match status" value="1"/>
</dbReference>
<evidence type="ECO:0000256" key="9">
    <source>
        <dbReference type="ARBA" id="ARBA00023002"/>
    </source>
</evidence>
<dbReference type="InterPro" id="IPR020841">
    <property type="entry name" value="PKS_Beta-ketoAc_synthase_dom"/>
</dbReference>
<dbReference type="InterPro" id="IPR014030">
    <property type="entry name" value="Ketoacyl_synth_N"/>
</dbReference>
<gene>
    <name evidence="17" type="ORF">SCF082_LOCUS46518</name>
</gene>
<keyword evidence="9 12" id="KW-0560">Oxidoreductase</keyword>
<keyword evidence="12" id="KW-0275">Fatty acid biosynthesis</keyword>
<dbReference type="Pfam" id="PF00109">
    <property type="entry name" value="ketoacyl-synt"/>
    <property type="match status" value="2"/>
</dbReference>
<keyword evidence="4" id="KW-0597">Phosphoprotein</keyword>
<keyword evidence="6 12" id="KW-0812">Transmembrane</keyword>
<organism evidence="17 18">
    <name type="scientific">Durusdinium trenchii</name>
    <dbReference type="NCBI Taxonomy" id="1381693"/>
    <lineage>
        <taxon>Eukaryota</taxon>
        <taxon>Sar</taxon>
        <taxon>Alveolata</taxon>
        <taxon>Dinophyceae</taxon>
        <taxon>Suessiales</taxon>
        <taxon>Symbiodiniaceae</taxon>
        <taxon>Durusdinium</taxon>
    </lineage>
</organism>
<comment type="domain">
    <text evidence="12">The histidine box domains are involved in binding the catalytic metal ions.</text>
</comment>
<feature type="domain" description="Ketosynthase family 3 (KS3)" evidence="16">
    <location>
        <begin position="506"/>
        <end position="891"/>
    </location>
</feature>
<dbReference type="InterPro" id="IPR036736">
    <property type="entry name" value="ACP-like_sf"/>
</dbReference>
<dbReference type="SUPFAM" id="SSF47336">
    <property type="entry name" value="ACP-like"/>
    <property type="match status" value="1"/>
</dbReference>
<name>A0ABP0RJ87_9DINO</name>
<keyword evidence="8 14" id="KW-1133">Transmembrane helix</keyword>
<dbReference type="InterPro" id="IPR020806">
    <property type="entry name" value="PKS_PP-bd"/>
</dbReference>
<comment type="cofactor">
    <cofactor evidence="12">
        <name>Fe(2+)</name>
        <dbReference type="ChEBI" id="CHEBI:29033"/>
    </cofactor>
</comment>
<evidence type="ECO:0000256" key="5">
    <source>
        <dbReference type="ARBA" id="ARBA00022679"/>
    </source>
</evidence>
<evidence type="ECO:0000256" key="6">
    <source>
        <dbReference type="ARBA" id="ARBA00022692"/>
    </source>
</evidence>
<dbReference type="PANTHER" id="PTHR43775">
    <property type="entry name" value="FATTY ACID SYNTHASE"/>
    <property type="match status" value="1"/>
</dbReference>
<evidence type="ECO:0000256" key="1">
    <source>
        <dbReference type="ARBA" id="ARBA00004141"/>
    </source>
</evidence>
<dbReference type="PRINTS" id="PR00075">
    <property type="entry name" value="FACDDSATRASE"/>
</dbReference>
<keyword evidence="11 14" id="KW-0472">Membrane</keyword>
<keyword evidence="3" id="KW-0596">Phosphopantetheine</keyword>
<dbReference type="InterPro" id="IPR016039">
    <property type="entry name" value="Thiolase-like"/>
</dbReference>
<sequence>MWLWTERDLALYAVVGLFLLEVYVGTQYFAWSPVCLLYPILSSSSGSRKAQELQDELVMIFAPEYRFWRRVNIPVSIQVLVCHNMSIYLLIVLAFSPGGRDLYVGKVPCWQTYVWALLLLVFSILGMIGTNLVWACGSIRMSLKRKVFLMICQSIANQGSIFRWSRDQRCHLKNKGTDADPYDPNRGFLYRYIGWFLMHKTPKMIEATRSVDVSDLLSDQVVMFQADVDSWWNLSLGHAIPAFVTLLWGEELFLGWIIAGCFRSVLALHINLTLLRLQNLWAPQTVTFTGADSSEEEEGAQAEQSRRQGAAHQPAILRSAASIADAQKLIEESKDVYPNIGRGVGDGHEGPVPLPDSSGSADDGGGVFVKYKARCEAYGAWELPEPAVNETSGGDSSVEVRLEPLWRRSTLVDLAKDAVADILQVPAVNVKPDRPLMDLGFDSAGALRLRNKLARRLKIELPPTLLFDHPTINDMVDNGLALLSKRPMTPVGDNLPITGAAHPAPAAQHVMVSTSCHLPGGADSLKGYWSLLAEKRDAVVEVPLARWDHELYYSKEPQKGKTYARHGGFVEAASSHLKLFGCRQGTDLFDVSYFNLGTAEAKTTDPQQRMLLTAAYDALHGDGGALLSANWGEWWGEWDVCAGVFTALSNLDWYQLVVPDAGVYTGPGVSSAIAANRISCAARKNVASAASRGALLNAAEVLHGPSSFVLRSVAGMLSPDGRCKTFDATADGYIRGEGAGAMLLKPAESAEEGRCLRLAEARCTTPHIIFQAMRQAKVMNQDGKSATLTAPNGPSQEELLVMALREAHFPASALNALECPGTPGGAYATCCGKPGDQQIQGVGMSSFPLFPIWLTTGGSCSFYMLKISCSALQGLDSVFRGGPFSGVVVRP</sequence>
<accession>A0ABP0RJ87</accession>
<feature type="transmembrane region" description="Helical" evidence="14">
    <location>
        <begin position="115"/>
        <end position="135"/>
    </location>
</feature>
<evidence type="ECO:0000256" key="13">
    <source>
        <dbReference type="SAM" id="MobiDB-lite"/>
    </source>
</evidence>
<dbReference type="InterPro" id="IPR009081">
    <property type="entry name" value="PP-bd_ACP"/>
</dbReference>
<proteinExistence type="inferred from homology"/>
<reference evidence="17 18" key="1">
    <citation type="submission" date="2024-02" db="EMBL/GenBank/DDBJ databases">
        <authorList>
            <person name="Chen Y."/>
            <person name="Shah S."/>
            <person name="Dougan E. K."/>
            <person name="Thang M."/>
            <person name="Chan C."/>
        </authorList>
    </citation>
    <scope>NUCLEOTIDE SEQUENCE [LARGE SCALE GENOMIC DNA]</scope>
</reference>
<keyword evidence="18" id="KW-1185">Reference proteome</keyword>
<dbReference type="SMART" id="SM00825">
    <property type="entry name" value="PKS_KS"/>
    <property type="match status" value="1"/>
</dbReference>
<evidence type="ECO:0000313" key="18">
    <source>
        <dbReference type="Proteomes" id="UP001642464"/>
    </source>
</evidence>
<comment type="caution">
    <text evidence="17">The sequence shown here is derived from an EMBL/GenBank/DDBJ whole genome shotgun (WGS) entry which is preliminary data.</text>
</comment>
<dbReference type="PROSITE" id="PS50075">
    <property type="entry name" value="CARRIER"/>
    <property type="match status" value="1"/>
</dbReference>
<protein>
    <submittedName>
        <fullName evidence="17">Modules 3 and 4 (Narbonolide/10-deoxymethynolide synthase PikAII) (Pikromycin polyketide synthase component PikAII) (Pikromycin PKS component PikAII) (Type I modular polyketide synthase PikAII) (PKS)</fullName>
    </submittedName>
</protein>
<dbReference type="InterPro" id="IPR050091">
    <property type="entry name" value="PKS_NRPS_Biosynth_Enz"/>
</dbReference>
<dbReference type="Pfam" id="PF00550">
    <property type="entry name" value="PP-binding"/>
    <property type="match status" value="1"/>
</dbReference>
<dbReference type="SMART" id="SM00823">
    <property type="entry name" value="PKS_PP"/>
    <property type="match status" value="1"/>
</dbReference>
<dbReference type="SMART" id="SM01294">
    <property type="entry name" value="PKS_PP_betabranch"/>
    <property type="match status" value="1"/>
</dbReference>
<feature type="transmembrane region" description="Helical" evidence="14">
    <location>
        <begin position="75"/>
        <end position="95"/>
    </location>
</feature>
<feature type="domain" description="Carrier" evidence="15">
    <location>
        <begin position="409"/>
        <end position="483"/>
    </location>
</feature>
<evidence type="ECO:0000256" key="14">
    <source>
        <dbReference type="SAM" id="Phobius"/>
    </source>
</evidence>
<keyword evidence="5" id="KW-0808">Transferase</keyword>
<feature type="region of interest" description="Disordered" evidence="13">
    <location>
        <begin position="291"/>
        <end position="311"/>
    </location>
</feature>
<dbReference type="Proteomes" id="UP001642464">
    <property type="component" value="Unassembled WGS sequence"/>
</dbReference>
<evidence type="ECO:0000256" key="12">
    <source>
        <dbReference type="RuleBase" id="RU000581"/>
    </source>
</evidence>
<dbReference type="PROSITE" id="PS52004">
    <property type="entry name" value="KS3_2"/>
    <property type="match status" value="1"/>
</dbReference>
<evidence type="ECO:0000259" key="15">
    <source>
        <dbReference type="PROSITE" id="PS50075"/>
    </source>
</evidence>
<dbReference type="CDD" id="cd00833">
    <property type="entry name" value="PKS"/>
    <property type="match status" value="1"/>
</dbReference>
<evidence type="ECO:0000256" key="11">
    <source>
        <dbReference type="ARBA" id="ARBA00023136"/>
    </source>
</evidence>
<keyword evidence="10" id="KW-0443">Lipid metabolism</keyword>
<evidence type="ECO:0000256" key="4">
    <source>
        <dbReference type="ARBA" id="ARBA00022553"/>
    </source>
</evidence>
<dbReference type="EMBL" id="CAXAMM010041418">
    <property type="protein sequence ID" value="CAK9099321.1"/>
    <property type="molecule type" value="Genomic_DNA"/>
</dbReference>
<evidence type="ECO:0000313" key="17">
    <source>
        <dbReference type="EMBL" id="CAK9099321.1"/>
    </source>
</evidence>
<dbReference type="Gene3D" id="3.40.47.10">
    <property type="match status" value="2"/>
</dbReference>
<feature type="transmembrane region" description="Helical" evidence="14">
    <location>
        <begin position="12"/>
        <end position="41"/>
    </location>
</feature>
<evidence type="ECO:0000256" key="3">
    <source>
        <dbReference type="ARBA" id="ARBA00022450"/>
    </source>
</evidence>
<evidence type="ECO:0000256" key="8">
    <source>
        <dbReference type="ARBA" id="ARBA00022989"/>
    </source>
</evidence>
<dbReference type="InterPro" id="IPR015876">
    <property type="entry name" value="Acyl-CoA_DS"/>
</dbReference>